<dbReference type="GO" id="GO:0043565">
    <property type="term" value="F:sequence-specific DNA binding"/>
    <property type="evidence" value="ECO:0007669"/>
    <property type="project" value="InterPro"/>
</dbReference>
<evidence type="ECO:0000313" key="6">
    <source>
        <dbReference type="Proteomes" id="UP000316968"/>
    </source>
</evidence>
<dbReference type="AlphaFoldDB" id="A0A4Y6V4X4"/>
<dbReference type="KEGG" id="saca:FFV09_22190"/>
<proteinExistence type="predicted"/>
<dbReference type="SMART" id="SM00342">
    <property type="entry name" value="HTH_ARAC"/>
    <property type="match status" value="1"/>
</dbReference>
<dbReference type="Gene3D" id="2.60.120.10">
    <property type="entry name" value="Jelly Rolls"/>
    <property type="match status" value="1"/>
</dbReference>
<reference evidence="5 6" key="1">
    <citation type="submission" date="2019-06" db="EMBL/GenBank/DDBJ databases">
        <title>Saccharibacillus brassicae sp. nov., an endophytic bacterium isolated from Chinese cabbage seeds (Brassica pekinensis).</title>
        <authorList>
            <person name="Jiang L."/>
            <person name="Lee J."/>
            <person name="Kim S.W."/>
        </authorList>
    </citation>
    <scope>NUCLEOTIDE SEQUENCE [LARGE SCALE GENOMIC DNA]</scope>
    <source>
        <strain evidence="6">KCTC 43072 / ATSA2</strain>
    </source>
</reference>
<evidence type="ECO:0000313" key="5">
    <source>
        <dbReference type="EMBL" id="QDH23335.1"/>
    </source>
</evidence>
<accession>A0A4Y6V4X4</accession>
<name>A0A4Y6V4X4_SACBS</name>
<sequence>MNLKMIPTAYAKKPSMEQRDYQIHYNRDTALTPLKSRLKSHVHPHYELYFLISGQVNYHVDPHRFALKSGDMILIRPGQPHHAELIQSKDPYERYILWLHPSYLENSSTESTDLQIAFKSINFQDSHLSLSGDMIVLLDNLLHRIWVQSQLQEYGADLLARIYIKELLIIVARAKLNDPPCERSKPLNNEKLLAETLDYIHAHIHEAMTVEHIANHLFVSRSFLSKMFTANMNISLHKYIVQKKMSFAKQELLSGESIHLICEKFGFGDYSTFYRAFQREFGMSPRLYVQSMKDVR</sequence>
<dbReference type="InterPro" id="IPR018060">
    <property type="entry name" value="HTH_AraC"/>
</dbReference>
<dbReference type="EMBL" id="CP041217">
    <property type="protein sequence ID" value="QDH23335.1"/>
    <property type="molecule type" value="Genomic_DNA"/>
</dbReference>
<dbReference type="InterPro" id="IPR003313">
    <property type="entry name" value="AraC-bd"/>
</dbReference>
<dbReference type="PANTHER" id="PTHR43280">
    <property type="entry name" value="ARAC-FAMILY TRANSCRIPTIONAL REGULATOR"/>
    <property type="match status" value="1"/>
</dbReference>
<dbReference type="Gene3D" id="1.10.10.60">
    <property type="entry name" value="Homeodomain-like"/>
    <property type="match status" value="1"/>
</dbReference>
<organism evidence="5 6">
    <name type="scientific">Saccharibacillus brassicae</name>
    <dbReference type="NCBI Taxonomy" id="2583377"/>
    <lineage>
        <taxon>Bacteria</taxon>
        <taxon>Bacillati</taxon>
        <taxon>Bacillota</taxon>
        <taxon>Bacilli</taxon>
        <taxon>Bacillales</taxon>
        <taxon>Paenibacillaceae</taxon>
        <taxon>Saccharibacillus</taxon>
    </lineage>
</organism>
<feature type="domain" description="HTH araC/xylS-type" evidence="4">
    <location>
        <begin position="194"/>
        <end position="291"/>
    </location>
</feature>
<dbReference type="OrthoDB" id="9774814at2"/>
<dbReference type="Pfam" id="PF02311">
    <property type="entry name" value="AraC_binding"/>
    <property type="match status" value="1"/>
</dbReference>
<evidence type="ECO:0000256" key="1">
    <source>
        <dbReference type="ARBA" id="ARBA00023015"/>
    </source>
</evidence>
<dbReference type="InterPro" id="IPR014710">
    <property type="entry name" value="RmlC-like_jellyroll"/>
</dbReference>
<evidence type="ECO:0000256" key="3">
    <source>
        <dbReference type="ARBA" id="ARBA00023163"/>
    </source>
</evidence>
<dbReference type="InterPro" id="IPR009057">
    <property type="entry name" value="Homeodomain-like_sf"/>
</dbReference>
<dbReference type="InterPro" id="IPR037923">
    <property type="entry name" value="HTH-like"/>
</dbReference>
<dbReference type="Proteomes" id="UP000316968">
    <property type="component" value="Chromosome"/>
</dbReference>
<evidence type="ECO:0000259" key="4">
    <source>
        <dbReference type="PROSITE" id="PS01124"/>
    </source>
</evidence>
<dbReference type="PROSITE" id="PS01124">
    <property type="entry name" value="HTH_ARAC_FAMILY_2"/>
    <property type="match status" value="1"/>
</dbReference>
<keyword evidence="2" id="KW-0238">DNA-binding</keyword>
<dbReference type="SUPFAM" id="SSF46689">
    <property type="entry name" value="Homeodomain-like"/>
    <property type="match status" value="2"/>
</dbReference>
<keyword evidence="6" id="KW-1185">Reference proteome</keyword>
<dbReference type="PANTHER" id="PTHR43280:SF34">
    <property type="entry name" value="ARAC-FAMILY TRANSCRIPTIONAL REGULATOR"/>
    <property type="match status" value="1"/>
</dbReference>
<dbReference type="Pfam" id="PF12833">
    <property type="entry name" value="HTH_18"/>
    <property type="match status" value="1"/>
</dbReference>
<evidence type="ECO:0000256" key="2">
    <source>
        <dbReference type="ARBA" id="ARBA00023125"/>
    </source>
</evidence>
<keyword evidence="3" id="KW-0804">Transcription</keyword>
<dbReference type="GO" id="GO:0003700">
    <property type="term" value="F:DNA-binding transcription factor activity"/>
    <property type="evidence" value="ECO:0007669"/>
    <property type="project" value="InterPro"/>
</dbReference>
<dbReference type="SUPFAM" id="SSF51215">
    <property type="entry name" value="Regulatory protein AraC"/>
    <property type="match status" value="1"/>
</dbReference>
<gene>
    <name evidence="5" type="ORF">FFV09_22190</name>
</gene>
<protein>
    <submittedName>
        <fullName evidence="5">AraC family transcriptional regulator</fullName>
    </submittedName>
</protein>
<keyword evidence="1" id="KW-0805">Transcription regulation</keyword>
<dbReference type="RefSeq" id="WP_141449872.1">
    <property type="nucleotide sequence ID" value="NZ_CP041217.1"/>
</dbReference>